<evidence type="ECO:0008006" key="6">
    <source>
        <dbReference type="Google" id="ProtNLM"/>
    </source>
</evidence>
<dbReference type="OMA" id="TQMANIT"/>
<evidence type="ECO:0000256" key="2">
    <source>
        <dbReference type="SAM" id="Phobius"/>
    </source>
</evidence>
<comment type="caution">
    <text evidence="4">The sequence shown here is derived from an EMBL/GenBank/DDBJ whole genome shotgun (WGS) entry which is preliminary data.</text>
</comment>
<keyword evidence="2" id="KW-1133">Transmembrane helix</keyword>
<feature type="transmembrane region" description="Helical" evidence="2">
    <location>
        <begin position="256"/>
        <end position="273"/>
    </location>
</feature>
<feature type="signal peptide" evidence="3">
    <location>
        <begin position="1"/>
        <end position="27"/>
    </location>
</feature>
<feature type="chain" id="PRO_5021717309" description="Protein TsetseEP domain-containing protein" evidence="3">
    <location>
        <begin position="28"/>
        <end position="413"/>
    </location>
</feature>
<accession>A0A553NE00</accession>
<dbReference type="PANTHER" id="PTHR33538">
    <property type="entry name" value="PROTEIN GAMETE EXPRESSED 1"/>
    <property type="match status" value="1"/>
</dbReference>
<dbReference type="EMBL" id="VCGU01000458">
    <property type="protein sequence ID" value="TRY63670.1"/>
    <property type="molecule type" value="Genomic_DNA"/>
</dbReference>
<gene>
    <name evidence="4" type="ORF">TCAL_08682</name>
</gene>
<keyword evidence="5" id="KW-1185">Reference proteome</keyword>
<evidence type="ECO:0000313" key="4">
    <source>
        <dbReference type="EMBL" id="TRY63670.1"/>
    </source>
</evidence>
<feature type="compositionally biased region" description="Polar residues" evidence="1">
    <location>
        <begin position="334"/>
        <end position="350"/>
    </location>
</feature>
<dbReference type="AlphaFoldDB" id="A0A553NE00"/>
<keyword evidence="2" id="KW-0812">Transmembrane</keyword>
<name>A0A553NE00_TIGCA</name>
<keyword evidence="2" id="KW-0472">Membrane</keyword>
<evidence type="ECO:0000313" key="5">
    <source>
        <dbReference type="Proteomes" id="UP000318571"/>
    </source>
</evidence>
<organism evidence="4 5">
    <name type="scientific">Tigriopus californicus</name>
    <name type="common">Marine copepod</name>
    <dbReference type="NCBI Taxonomy" id="6832"/>
    <lineage>
        <taxon>Eukaryota</taxon>
        <taxon>Metazoa</taxon>
        <taxon>Ecdysozoa</taxon>
        <taxon>Arthropoda</taxon>
        <taxon>Crustacea</taxon>
        <taxon>Multicrustacea</taxon>
        <taxon>Hexanauplia</taxon>
        <taxon>Copepoda</taxon>
        <taxon>Harpacticoida</taxon>
        <taxon>Harpacticidae</taxon>
        <taxon>Tigriopus</taxon>
    </lineage>
</organism>
<dbReference type="InterPro" id="IPR040346">
    <property type="entry name" value="GEX1/Brambleberry"/>
</dbReference>
<proteinExistence type="predicted"/>
<dbReference type="Proteomes" id="UP000318571">
    <property type="component" value="Chromosome 10"/>
</dbReference>
<reference evidence="4 5" key="1">
    <citation type="journal article" date="2018" name="Nat. Ecol. Evol.">
        <title>Genomic signatures of mitonuclear coevolution across populations of Tigriopus californicus.</title>
        <authorList>
            <person name="Barreto F.S."/>
            <person name="Watson E.T."/>
            <person name="Lima T.G."/>
            <person name="Willett C.S."/>
            <person name="Edmands S."/>
            <person name="Li W."/>
            <person name="Burton R.S."/>
        </authorList>
    </citation>
    <scope>NUCLEOTIDE SEQUENCE [LARGE SCALE GENOMIC DNA]</scope>
    <source>
        <strain evidence="4 5">San Diego</strain>
    </source>
</reference>
<feature type="region of interest" description="Disordered" evidence="1">
    <location>
        <begin position="304"/>
        <end position="355"/>
    </location>
</feature>
<feature type="compositionally biased region" description="Low complexity" evidence="1">
    <location>
        <begin position="317"/>
        <end position="333"/>
    </location>
</feature>
<evidence type="ECO:0000256" key="1">
    <source>
        <dbReference type="SAM" id="MobiDB-lite"/>
    </source>
</evidence>
<dbReference type="PANTHER" id="PTHR33538:SF2">
    <property type="entry name" value="PROTEIN GAMETE EXPRESSED 1"/>
    <property type="match status" value="1"/>
</dbReference>
<protein>
    <recommendedName>
        <fullName evidence="6">Protein TsetseEP domain-containing protein</fullName>
    </recommendedName>
</protein>
<feature type="region of interest" description="Disordered" evidence="1">
    <location>
        <begin position="388"/>
        <end position="413"/>
    </location>
</feature>
<evidence type="ECO:0000256" key="3">
    <source>
        <dbReference type="SAM" id="SignalP"/>
    </source>
</evidence>
<dbReference type="STRING" id="6832.A0A553NE00"/>
<keyword evidence="3" id="KW-0732">Signal</keyword>
<sequence length="413" mass="46964">MSHSTPPLGLLCWRVYLLVWMGSLVQGSCVSLSLDSGTREERLQVGKKKYEMLVTDAKMPRYGPCWKKALQALETGCQNLTDDEQSYMALQFANCFLAKAGQTTYPCSRNQVLSECLKDMDHKAFTTFSDFFTHTHNMCYFLQSQVWHEHTEQTIARLSAASAQMSSNLEDSSNLQMNIIQNQRESLEYQRQIVANGTATRRTSDARLLLYCVLSLNFLMDRLVCNLSLQDGSEPVGDIEDLPETIYFRIWLMRKLVVFLCVCLTGYVAVNYVDYNVVNNKILEDIRKQNADLKLNMETIHVANRYSKPPQPKDAPPRSSQSSRSRSVTPSPSLNETTHSYNLRNRSTMSRKSDLRPEYAFETDMAFGKTITQMANITKRNSAKIKMALKKSKANQSTRGPGFYSSDDNCLDP</sequence>